<gene>
    <name evidence="2" type="ORF">SO3561_09837</name>
</gene>
<evidence type="ECO:0000256" key="1">
    <source>
        <dbReference type="SAM" id="MobiDB-lite"/>
    </source>
</evidence>
<evidence type="ECO:0000313" key="2">
    <source>
        <dbReference type="EMBL" id="GAX58266.1"/>
    </source>
</evidence>
<keyword evidence="3" id="KW-1185">Reference proteome</keyword>
<organism evidence="2 3">
    <name type="scientific">Streptomyces olivochromogenes</name>
    <dbReference type="NCBI Taxonomy" id="1963"/>
    <lineage>
        <taxon>Bacteria</taxon>
        <taxon>Bacillati</taxon>
        <taxon>Actinomycetota</taxon>
        <taxon>Actinomycetes</taxon>
        <taxon>Kitasatosporales</taxon>
        <taxon>Streptomycetaceae</taxon>
        <taxon>Streptomyces</taxon>
    </lineage>
</organism>
<feature type="region of interest" description="Disordered" evidence="1">
    <location>
        <begin position="1"/>
        <end position="26"/>
    </location>
</feature>
<proteinExistence type="predicted"/>
<comment type="caution">
    <text evidence="2">The sequence shown here is derived from an EMBL/GenBank/DDBJ whole genome shotgun (WGS) entry which is preliminary data.</text>
</comment>
<dbReference type="EMBL" id="BDQI01000048">
    <property type="protein sequence ID" value="GAX58266.1"/>
    <property type="molecule type" value="Genomic_DNA"/>
</dbReference>
<dbReference type="AlphaFoldDB" id="A0A250VVZ8"/>
<reference evidence="3" key="1">
    <citation type="submission" date="2017-05" db="EMBL/GenBank/DDBJ databases">
        <title>Streptomyces olivochromogenes NBRC 3561 whole genome shotgun sequence.</title>
        <authorList>
            <person name="Dohra H."/>
            <person name="Kodani S."/>
        </authorList>
    </citation>
    <scope>NUCLEOTIDE SEQUENCE [LARGE SCALE GENOMIC DNA]</scope>
    <source>
        <strain evidence="3">NBRC 3561</strain>
    </source>
</reference>
<dbReference type="Proteomes" id="UP000217446">
    <property type="component" value="Unassembled WGS sequence"/>
</dbReference>
<sequence length="167" mass="17864">MPKLAPTGRDDRVPPPPGEVLGVGPGEPVSEHGELVAANTANNVPVWDPVGESLRYFDEHHVACVVSEAVVDRFEAVEVAYEDSEAFGAVTSIVSGRLEVYVREGAVLMRACISWPVRVEPSLSDMLAKLRRVVIAARFLPNAAGQPRDAEIRAVHEAWAAASGCLA</sequence>
<dbReference type="STRING" id="1963.AQJ27_46760"/>
<evidence type="ECO:0000313" key="3">
    <source>
        <dbReference type="Proteomes" id="UP000217446"/>
    </source>
</evidence>
<accession>A0A250VVZ8</accession>
<name>A0A250VVZ8_STROL</name>
<protein>
    <submittedName>
        <fullName evidence="2">Uncharacterized protein</fullName>
    </submittedName>
</protein>